<feature type="transmembrane region" description="Helical" evidence="1">
    <location>
        <begin position="68"/>
        <end position="88"/>
    </location>
</feature>
<keyword evidence="1" id="KW-0812">Transmembrane</keyword>
<organism evidence="2 3">
    <name type="scientific">Photobacterium sanctipauli</name>
    <dbReference type="NCBI Taxonomy" id="1342794"/>
    <lineage>
        <taxon>Bacteria</taxon>
        <taxon>Pseudomonadati</taxon>
        <taxon>Pseudomonadota</taxon>
        <taxon>Gammaproteobacteria</taxon>
        <taxon>Vibrionales</taxon>
        <taxon>Vibrionaceae</taxon>
        <taxon>Photobacterium</taxon>
    </lineage>
</organism>
<evidence type="ECO:0008006" key="4">
    <source>
        <dbReference type="Google" id="ProtNLM"/>
    </source>
</evidence>
<feature type="transmembrane region" description="Helical" evidence="1">
    <location>
        <begin position="45"/>
        <end position="63"/>
    </location>
</feature>
<evidence type="ECO:0000313" key="3">
    <source>
        <dbReference type="Proteomes" id="UP000241771"/>
    </source>
</evidence>
<evidence type="ECO:0000256" key="1">
    <source>
        <dbReference type="SAM" id="Phobius"/>
    </source>
</evidence>
<gene>
    <name evidence="2" type="ORF">C9I98_09730</name>
</gene>
<comment type="caution">
    <text evidence="2">The sequence shown here is derived from an EMBL/GenBank/DDBJ whole genome shotgun (WGS) entry which is preliminary data.</text>
</comment>
<dbReference type="Proteomes" id="UP000241771">
    <property type="component" value="Unassembled WGS sequence"/>
</dbReference>
<protein>
    <recommendedName>
        <fullName evidence="4">DUF340 domain-containing protein</fullName>
    </recommendedName>
</protein>
<reference evidence="2 3" key="1">
    <citation type="submission" date="2018-01" db="EMBL/GenBank/DDBJ databases">
        <title>Whole genome sequencing of Histamine producing bacteria.</title>
        <authorList>
            <person name="Butler K."/>
        </authorList>
    </citation>
    <scope>NUCLEOTIDE SEQUENCE [LARGE SCALE GENOMIC DNA]</scope>
    <source>
        <strain evidence="2 3">DSM 100436</strain>
    </source>
</reference>
<proteinExistence type="predicted"/>
<dbReference type="AlphaFoldDB" id="A0A2T3NVR6"/>
<keyword evidence="1" id="KW-1133">Transmembrane helix</keyword>
<accession>A0A2T3NVR6</accession>
<keyword evidence="3" id="KW-1185">Reference proteome</keyword>
<name>A0A2T3NVR6_9GAMM</name>
<feature type="transmembrane region" description="Helical" evidence="1">
    <location>
        <begin position="133"/>
        <end position="155"/>
    </location>
</feature>
<dbReference type="EMBL" id="PYMA01000004">
    <property type="protein sequence ID" value="PSW20319.1"/>
    <property type="molecule type" value="Genomic_DNA"/>
</dbReference>
<keyword evidence="1" id="KW-0472">Membrane</keyword>
<evidence type="ECO:0000313" key="2">
    <source>
        <dbReference type="EMBL" id="PSW20319.1"/>
    </source>
</evidence>
<dbReference type="RefSeq" id="WP_107271908.1">
    <property type="nucleotide sequence ID" value="NZ_PYMA01000004.1"/>
</dbReference>
<feature type="transmembrane region" description="Helical" evidence="1">
    <location>
        <begin position="12"/>
        <end position="33"/>
    </location>
</feature>
<sequence>MSEVAQKRHVNSGIDLIEFALVLFFVSVIALISNWAGAGIAPTKALLGMFIIYSMVLVSLVLAKYAPFYLPSVAWISIVSVGLTLPIFPGADWIVSNLQSINFLSLVTPVLAYSGLAISKLEIDTFKKSGFKIVLISILVFTGTFIGSALVANILI</sequence>